<keyword evidence="8 14" id="KW-0106">Calcium</keyword>
<sequence>MTNAACWVPIPKNSDFSIHNIPFGIFSDSNATKRIGIAIGNHILDLAAAAKVGVFDAISVDKGVFTSEFLNPFIELGKATTSAIRRTVQQELTKEDSVLRKEESVLISKDNATLHLPVFIRDYTDFYSSIEHATNVGTMFRDPDKALLPNWKHLPVGYHGRASSIVVSGHDVHRPMGQTMPPDAEQPVYGPSKRVDFELEMGFIIGRQTTLGETLNTTKAEDYIFGKVLLNDWSARDVQKWEYVPLGPFLAKSFASHISPWVVTMEALEPFRVAGPTQDPKVLPYLEYTGQKNYDINLEVALQPEGAEKTVVCKSNFKYMYWNMVQQLTHHTMNGCNINVGDMMASGTISGKSEDSYGSMLELAWAGSKPVQLNDGSERKFIEDNDTVIMRGFCEKDGVRVGFGEVKAKILPAK</sequence>
<dbReference type="Gene3D" id="3.90.850.10">
    <property type="entry name" value="Fumarylacetoacetase-like, C-terminal domain"/>
    <property type="match status" value="1"/>
</dbReference>
<dbReference type="EMBL" id="CP040710">
    <property type="protein sequence ID" value="QCX01163.1"/>
    <property type="molecule type" value="Genomic_DNA"/>
</dbReference>
<feature type="binding site" evidence="13">
    <location>
        <position position="348"/>
    </location>
    <ligand>
        <name>substrate</name>
    </ligand>
</feature>
<gene>
    <name evidence="17" type="primary">fahA</name>
    <name evidence="17" type="ORF">FGM00_13970</name>
</gene>
<comment type="cofactor">
    <cofactor evidence="2 14">
        <name>Mg(2+)</name>
        <dbReference type="ChEBI" id="CHEBI:18420"/>
    </cofactor>
</comment>
<dbReference type="Gene3D" id="2.30.30.230">
    <property type="entry name" value="Fumarylacetoacetase, N-terminal domain"/>
    <property type="match status" value="1"/>
</dbReference>
<feature type="binding site" evidence="14">
    <location>
        <position position="200"/>
    </location>
    <ligand>
        <name>Ca(2+)</name>
        <dbReference type="ChEBI" id="CHEBI:29108"/>
    </ligand>
</feature>
<dbReference type="OrthoDB" id="3766879at2"/>
<dbReference type="Pfam" id="PF09298">
    <property type="entry name" value="FAA_hydrolase_N"/>
    <property type="match status" value="1"/>
</dbReference>
<evidence type="ECO:0000256" key="3">
    <source>
        <dbReference type="ARBA" id="ARBA00004782"/>
    </source>
</evidence>
<feature type="binding site" evidence="14">
    <location>
        <position position="232"/>
    </location>
    <ligand>
        <name>Ca(2+)</name>
        <dbReference type="ChEBI" id="CHEBI:29108"/>
    </ligand>
</feature>
<evidence type="ECO:0000313" key="17">
    <source>
        <dbReference type="EMBL" id="QCX01163.1"/>
    </source>
</evidence>
<feature type="binding site" evidence="14">
    <location>
        <position position="125"/>
    </location>
    <ligand>
        <name>Ca(2+)</name>
        <dbReference type="ChEBI" id="CHEBI:29108"/>
    </ligand>
</feature>
<dbReference type="GO" id="GO:1902000">
    <property type="term" value="P:homogentisate catabolic process"/>
    <property type="evidence" value="ECO:0007669"/>
    <property type="project" value="TreeGrafter"/>
</dbReference>
<dbReference type="Pfam" id="PF01557">
    <property type="entry name" value="FAA_hydrolase"/>
    <property type="match status" value="1"/>
</dbReference>
<dbReference type="GO" id="GO:0006559">
    <property type="term" value="P:L-phenylalanine catabolic process"/>
    <property type="evidence" value="ECO:0007669"/>
    <property type="project" value="UniProtKB-UniPathway"/>
</dbReference>
<evidence type="ECO:0000256" key="6">
    <source>
        <dbReference type="ARBA" id="ARBA00022723"/>
    </source>
</evidence>
<accession>A0A5B7SVI9</accession>
<dbReference type="InterPro" id="IPR036462">
    <property type="entry name" value="Fumarylacetoacetase_N_sf"/>
</dbReference>
<feature type="active site" description="Proton acceptor" evidence="12">
    <location>
        <position position="132"/>
    </location>
</feature>
<feature type="binding site" evidence="14">
    <location>
        <position position="232"/>
    </location>
    <ligand>
        <name>Mg(2+)</name>
        <dbReference type="ChEBI" id="CHEBI:18420"/>
    </ligand>
</feature>
<keyword evidence="11" id="KW-0585">Phenylalanine catabolism</keyword>
<keyword evidence="9 14" id="KW-0460">Magnesium</keyword>
<evidence type="ECO:0000313" key="18">
    <source>
        <dbReference type="Proteomes" id="UP000310017"/>
    </source>
</evidence>
<dbReference type="PANTHER" id="PTHR43069">
    <property type="entry name" value="FUMARYLACETOACETASE"/>
    <property type="match status" value="1"/>
</dbReference>
<dbReference type="UniPathway" id="UPA00139">
    <property type="reaction ID" value="UER00341"/>
</dbReference>
<dbReference type="EC" id="3.7.1.2" evidence="5"/>
<evidence type="ECO:0000256" key="5">
    <source>
        <dbReference type="ARBA" id="ARBA00012094"/>
    </source>
</evidence>
<evidence type="ECO:0000256" key="11">
    <source>
        <dbReference type="ARBA" id="ARBA00023232"/>
    </source>
</evidence>
<name>A0A5B7SVI9_9FLAO</name>
<evidence type="ECO:0000256" key="4">
    <source>
        <dbReference type="ARBA" id="ARBA00010211"/>
    </source>
</evidence>
<evidence type="ECO:0000259" key="16">
    <source>
        <dbReference type="Pfam" id="PF09298"/>
    </source>
</evidence>
<feature type="binding site" evidence="14">
    <location>
        <position position="198"/>
    </location>
    <ligand>
        <name>Ca(2+)</name>
        <dbReference type="ChEBI" id="CHEBI:29108"/>
    </ligand>
</feature>
<feature type="binding site" evidence="14">
    <location>
        <position position="256"/>
    </location>
    <ligand>
        <name>Mg(2+)</name>
        <dbReference type="ChEBI" id="CHEBI:18420"/>
    </ligand>
</feature>
<dbReference type="GO" id="GO:0004334">
    <property type="term" value="F:fumarylacetoacetase activity"/>
    <property type="evidence" value="ECO:0007669"/>
    <property type="project" value="UniProtKB-EC"/>
</dbReference>
<evidence type="ECO:0000256" key="13">
    <source>
        <dbReference type="PIRSR" id="PIRSR605959-2"/>
    </source>
</evidence>
<evidence type="ECO:0000256" key="10">
    <source>
        <dbReference type="ARBA" id="ARBA00022878"/>
    </source>
</evidence>
<dbReference type="AlphaFoldDB" id="A0A5B7SVI9"/>
<organism evidence="17 18">
    <name type="scientific">Aggregatimonas sangjinii</name>
    <dbReference type="NCBI Taxonomy" id="2583587"/>
    <lineage>
        <taxon>Bacteria</taxon>
        <taxon>Pseudomonadati</taxon>
        <taxon>Bacteroidota</taxon>
        <taxon>Flavobacteriia</taxon>
        <taxon>Flavobacteriales</taxon>
        <taxon>Flavobacteriaceae</taxon>
        <taxon>Aggregatimonas</taxon>
    </lineage>
</organism>
<dbReference type="InterPro" id="IPR011234">
    <property type="entry name" value="Fumarylacetoacetase-like_C"/>
</dbReference>
<feature type="domain" description="Fumarylacetoacetase N-terminal" evidence="16">
    <location>
        <begin position="19"/>
        <end position="117"/>
    </location>
</feature>
<evidence type="ECO:0000256" key="7">
    <source>
        <dbReference type="ARBA" id="ARBA00022801"/>
    </source>
</evidence>
<dbReference type="InterPro" id="IPR005959">
    <property type="entry name" value="Fumarylacetoacetase"/>
</dbReference>
<evidence type="ECO:0000256" key="1">
    <source>
        <dbReference type="ARBA" id="ARBA00001913"/>
    </source>
</evidence>
<keyword evidence="18" id="KW-1185">Reference proteome</keyword>
<protein>
    <recommendedName>
        <fullName evidence="5">fumarylacetoacetase</fullName>
        <ecNumber evidence="5">3.7.1.2</ecNumber>
    </recommendedName>
</protein>
<keyword evidence="10" id="KW-0828">Tyrosine catabolism</keyword>
<evidence type="ECO:0000256" key="14">
    <source>
        <dbReference type="PIRSR" id="PIRSR605959-3"/>
    </source>
</evidence>
<evidence type="ECO:0000256" key="2">
    <source>
        <dbReference type="ARBA" id="ARBA00001946"/>
    </source>
</evidence>
<evidence type="ECO:0000256" key="9">
    <source>
        <dbReference type="ARBA" id="ARBA00022842"/>
    </source>
</evidence>
<dbReference type="RefSeq" id="WP_138853502.1">
    <property type="nucleotide sequence ID" value="NZ_CP040710.1"/>
</dbReference>
<dbReference type="InterPro" id="IPR036663">
    <property type="entry name" value="Fumarylacetoacetase_C_sf"/>
</dbReference>
<dbReference type="InterPro" id="IPR015377">
    <property type="entry name" value="Fumarylacetoacetase_N"/>
</dbReference>
<proteinExistence type="inferred from homology"/>
<feature type="binding site" evidence="14">
    <location>
        <position position="252"/>
    </location>
    <ligand>
        <name>Mg(2+)</name>
        <dbReference type="ChEBI" id="CHEBI:18420"/>
    </ligand>
</feature>
<feature type="binding site" evidence="13">
    <location>
        <position position="243"/>
    </location>
    <ligand>
        <name>substrate</name>
    </ligand>
</feature>
<comment type="similarity">
    <text evidence="4">Belongs to the FAH family.</text>
</comment>
<dbReference type="GO" id="GO:0006572">
    <property type="term" value="P:L-tyrosine catabolic process"/>
    <property type="evidence" value="ECO:0007669"/>
    <property type="project" value="UniProtKB-KW"/>
</dbReference>
<keyword evidence="7 17" id="KW-0378">Hydrolase</keyword>
<dbReference type="KEGG" id="asag:FGM00_13970"/>
<comment type="pathway">
    <text evidence="3">Amino-acid degradation; L-phenylalanine degradation; acetoacetate and fumarate from L-phenylalanine: step 6/6.</text>
</comment>
<feature type="binding site" evidence="13">
    <location>
        <position position="127"/>
    </location>
    <ligand>
        <name>substrate</name>
    </ligand>
</feature>
<comment type="cofactor">
    <cofactor evidence="1 14">
        <name>Ca(2+)</name>
        <dbReference type="ChEBI" id="CHEBI:29108"/>
    </cofactor>
</comment>
<feature type="binding site" evidence="13">
    <location>
        <position position="141"/>
    </location>
    <ligand>
        <name>substrate</name>
    </ligand>
</feature>
<evidence type="ECO:0000256" key="12">
    <source>
        <dbReference type="PIRSR" id="PIRSR605959-1"/>
    </source>
</evidence>
<dbReference type="SUPFAM" id="SSF56529">
    <property type="entry name" value="FAH"/>
    <property type="match status" value="1"/>
</dbReference>
<keyword evidence="6 14" id="KW-0479">Metal-binding</keyword>
<reference evidence="17 18" key="1">
    <citation type="submission" date="2019-05" db="EMBL/GenBank/DDBJ databases">
        <title>Genome sequencing of F202Z8.</title>
        <authorList>
            <person name="Kwon Y.M."/>
        </authorList>
    </citation>
    <scope>NUCLEOTIDE SEQUENCE [LARGE SCALE GENOMIC DNA]</scope>
    <source>
        <strain evidence="17 18">F202Z8</strain>
    </source>
</reference>
<dbReference type="Proteomes" id="UP000310017">
    <property type="component" value="Chromosome"/>
</dbReference>
<evidence type="ECO:0000256" key="8">
    <source>
        <dbReference type="ARBA" id="ARBA00022837"/>
    </source>
</evidence>
<dbReference type="PANTHER" id="PTHR43069:SF2">
    <property type="entry name" value="FUMARYLACETOACETASE"/>
    <property type="match status" value="1"/>
</dbReference>
<dbReference type="GO" id="GO:0046872">
    <property type="term" value="F:metal ion binding"/>
    <property type="evidence" value="ECO:0007669"/>
    <property type="project" value="UniProtKB-KW"/>
</dbReference>
<feature type="domain" description="Fumarylacetoacetase-like C-terminal" evidence="15">
    <location>
        <begin position="124"/>
        <end position="389"/>
    </location>
</feature>
<dbReference type="NCBIfam" id="TIGR01266">
    <property type="entry name" value="fum_ac_acetase"/>
    <property type="match status" value="1"/>
</dbReference>
<evidence type="ECO:0000259" key="15">
    <source>
        <dbReference type="Pfam" id="PF01557"/>
    </source>
</evidence>
<dbReference type="SUPFAM" id="SSF63433">
    <property type="entry name" value="Fumarylacetoacetate hydrolase, FAH, N-terminal domain"/>
    <property type="match status" value="1"/>
</dbReference>
<dbReference type="FunFam" id="3.90.850.10:FF:000004">
    <property type="entry name" value="Fumarylacetoacetase"/>
    <property type="match status" value="1"/>
</dbReference>
<feature type="binding site" evidence="13">
    <location>
        <position position="239"/>
    </location>
    <ligand>
        <name>substrate</name>
    </ligand>
</feature>